<evidence type="ECO:0000313" key="2">
    <source>
        <dbReference type="EMBL" id="KXV51551.1"/>
    </source>
</evidence>
<dbReference type="Proteomes" id="UP000075636">
    <property type="component" value="Unassembled WGS sequence"/>
</dbReference>
<name>A0A149TNX2_9PROT</name>
<comment type="caution">
    <text evidence="2">The sequence shown here is derived from an EMBL/GenBank/DDBJ whole genome shotgun (WGS) entry which is preliminary data.</text>
</comment>
<gene>
    <name evidence="2" type="ORF">AD945_00170</name>
</gene>
<dbReference type="EMBL" id="LHZR01000024">
    <property type="protein sequence ID" value="KXV51551.1"/>
    <property type="molecule type" value="Genomic_DNA"/>
</dbReference>
<dbReference type="AlphaFoldDB" id="A0A149TNX2"/>
<evidence type="ECO:0000256" key="1">
    <source>
        <dbReference type="SAM" id="MobiDB-lite"/>
    </source>
</evidence>
<feature type="region of interest" description="Disordered" evidence="1">
    <location>
        <begin position="1"/>
        <end position="70"/>
    </location>
</feature>
<evidence type="ECO:0000313" key="3">
    <source>
        <dbReference type="Proteomes" id="UP000075636"/>
    </source>
</evidence>
<accession>A0A149TNX2</accession>
<protein>
    <submittedName>
        <fullName evidence="2">Uncharacterized protein</fullName>
    </submittedName>
</protein>
<sequence length="70" mass="7405">MRGSCFGARLPRQRPPTKGALMCEISGNKKRGEQPKPLPLSSGVEPEHSGQQPDGCGDQKGAADPVHQTP</sequence>
<proteinExistence type="predicted"/>
<reference evidence="2 3" key="1">
    <citation type="submission" date="2015-06" db="EMBL/GenBank/DDBJ databases">
        <title>Improved classification and identification of acetic acid bacteria using matrix-assisted laser desorption/ionization time-of-flight mass spectrometry; Gluconobacter nephelii and Gluconobacter uchimurae are later heterotypic synonyms of Gluconobacter japonicus and Gluconobacter oxydans, respectively.</title>
        <authorList>
            <person name="Li L."/>
            <person name="Cleenwerck I."/>
            <person name="De Vuyst L."/>
            <person name="Vandamme P."/>
        </authorList>
    </citation>
    <scope>NUCLEOTIDE SEQUENCE [LARGE SCALE GENOMIC DNA]</scope>
    <source>
        <strain evidence="2 3">LMG 1768</strain>
    </source>
</reference>
<organism evidence="2 3">
    <name type="scientific">Gluconobacter albidus</name>
    <dbReference type="NCBI Taxonomy" id="318683"/>
    <lineage>
        <taxon>Bacteria</taxon>
        <taxon>Pseudomonadati</taxon>
        <taxon>Pseudomonadota</taxon>
        <taxon>Alphaproteobacteria</taxon>
        <taxon>Acetobacterales</taxon>
        <taxon>Acetobacteraceae</taxon>
        <taxon>Gluconobacter</taxon>
    </lineage>
</organism>